<accession>A0A1B6HKI1</accession>
<protein>
    <submittedName>
        <fullName evidence="2">Uncharacterized protein</fullName>
    </submittedName>
</protein>
<keyword evidence="1" id="KW-1133">Transmembrane helix</keyword>
<evidence type="ECO:0000313" key="2">
    <source>
        <dbReference type="EMBL" id="JAS75194.1"/>
    </source>
</evidence>
<dbReference type="AlphaFoldDB" id="A0A1B6HKI1"/>
<feature type="non-terminal residue" evidence="2">
    <location>
        <position position="144"/>
    </location>
</feature>
<sequence length="144" mass="17067">GEEPHYKFILYMIYYPIVLLMLLLNLFADPPPRVTGRPKTEKPCPAESASFASLCFFAWFEPLIWRGLRKPLTLGDLWNLRYYDTSVYVVTRFEKQWSKLLKRSNRFSASERHTELNRLLKNESKTPTKQISIIGTMIRTYWIT</sequence>
<name>A0A1B6HKI1_9HEMI</name>
<keyword evidence="1" id="KW-0812">Transmembrane</keyword>
<proteinExistence type="predicted"/>
<reference evidence="2" key="1">
    <citation type="submission" date="2015-11" db="EMBL/GenBank/DDBJ databases">
        <title>De novo transcriptome assembly of four potential Pierce s Disease insect vectors from Arizona vineyards.</title>
        <authorList>
            <person name="Tassone E.E."/>
        </authorList>
    </citation>
    <scope>NUCLEOTIDE SEQUENCE</scope>
</reference>
<dbReference type="EMBL" id="GECU01032512">
    <property type="protein sequence ID" value="JAS75194.1"/>
    <property type="molecule type" value="Transcribed_RNA"/>
</dbReference>
<gene>
    <name evidence="2" type="ORF">g.56850</name>
</gene>
<organism evidence="2">
    <name type="scientific">Homalodisca liturata</name>
    <dbReference type="NCBI Taxonomy" id="320908"/>
    <lineage>
        <taxon>Eukaryota</taxon>
        <taxon>Metazoa</taxon>
        <taxon>Ecdysozoa</taxon>
        <taxon>Arthropoda</taxon>
        <taxon>Hexapoda</taxon>
        <taxon>Insecta</taxon>
        <taxon>Pterygota</taxon>
        <taxon>Neoptera</taxon>
        <taxon>Paraneoptera</taxon>
        <taxon>Hemiptera</taxon>
        <taxon>Auchenorrhyncha</taxon>
        <taxon>Membracoidea</taxon>
        <taxon>Cicadellidae</taxon>
        <taxon>Cicadellinae</taxon>
        <taxon>Proconiini</taxon>
        <taxon>Homalodisca</taxon>
    </lineage>
</organism>
<feature type="transmembrane region" description="Helical" evidence="1">
    <location>
        <begin position="9"/>
        <end position="28"/>
    </location>
</feature>
<evidence type="ECO:0000256" key="1">
    <source>
        <dbReference type="SAM" id="Phobius"/>
    </source>
</evidence>
<feature type="non-terminal residue" evidence="2">
    <location>
        <position position="1"/>
    </location>
</feature>
<keyword evidence="1" id="KW-0472">Membrane</keyword>